<dbReference type="Proteomes" id="UP000694580">
    <property type="component" value="Chromosome 8"/>
</dbReference>
<dbReference type="GeneTree" id="ENSGT00390000007214"/>
<dbReference type="InterPro" id="IPR002423">
    <property type="entry name" value="Cpn60/GroEL/TCP-1"/>
</dbReference>
<dbReference type="GO" id="GO:0051131">
    <property type="term" value="P:chaperone-mediated protein complex assembly"/>
    <property type="evidence" value="ECO:0007669"/>
    <property type="project" value="TreeGrafter"/>
</dbReference>
<dbReference type="Pfam" id="PF00118">
    <property type="entry name" value="Cpn60_TCP1"/>
    <property type="match status" value="1"/>
</dbReference>
<dbReference type="GO" id="GO:0005524">
    <property type="term" value="F:ATP binding"/>
    <property type="evidence" value="ECO:0007669"/>
    <property type="project" value="InterPro"/>
</dbReference>
<dbReference type="GO" id="GO:0006457">
    <property type="term" value="P:protein folding"/>
    <property type="evidence" value="ECO:0007669"/>
    <property type="project" value="InterPro"/>
</dbReference>
<gene>
    <name evidence="1" type="primary">MKKS</name>
</gene>
<organism evidence="1 2">
    <name type="scientific">Denticeps clupeoides</name>
    <name type="common">denticle herring</name>
    <dbReference type="NCBI Taxonomy" id="299321"/>
    <lineage>
        <taxon>Eukaryota</taxon>
        <taxon>Metazoa</taxon>
        <taxon>Chordata</taxon>
        <taxon>Craniata</taxon>
        <taxon>Vertebrata</taxon>
        <taxon>Euteleostomi</taxon>
        <taxon>Actinopterygii</taxon>
        <taxon>Neopterygii</taxon>
        <taxon>Teleostei</taxon>
        <taxon>Clupei</taxon>
        <taxon>Clupeiformes</taxon>
        <taxon>Denticipitoidei</taxon>
        <taxon>Denticipitidae</taxon>
        <taxon>Denticeps</taxon>
    </lineage>
</organism>
<dbReference type="PANTHER" id="PTHR46787:SF1">
    <property type="entry name" value="MOLECULAR CHAPERONE MKKS"/>
    <property type="match status" value="1"/>
</dbReference>
<reference evidence="1 2" key="1">
    <citation type="submission" date="2020-06" db="EMBL/GenBank/DDBJ databases">
        <authorList>
            <consortium name="Wellcome Sanger Institute Data Sharing"/>
        </authorList>
    </citation>
    <scope>NUCLEOTIDE SEQUENCE [LARGE SCALE GENOMIC DNA]</scope>
</reference>
<dbReference type="SUPFAM" id="SSF48592">
    <property type="entry name" value="GroEL equatorial domain-like"/>
    <property type="match status" value="1"/>
</dbReference>
<sequence length="563" mass="60213">MSRVCKRSGPACTDRPLSDRAVRAKFDAWRHVVASCLGPRARLKQVRNGVGGRVSTTSTCSVLLAAVPPSEPLLKLLTACVLQHVQRFGDAGLFAAVLGLSLVDQVTRRGSDSSTAVRVHQRLLELCDLYLTSADCCAKVEVDLGSCRSLLALAHSGVSSKPACGLDPAETQQVSALLLKAFLQTIPCGSTDTVRLGETVVVGVEGEAVENSAVFPGLLLDVPEMLHSGDLERLGPGPYKLALFSASLSGDLSERGNMEIHTGTDPEAALLEKLLKVGEQVVRDCATLFLCQKVIHPVLQQYLRERGVVVVERLGIAILTIFTISGAQAAATSHTPVPAEAFGWVEALSIQLCGTRKMLHLQPTANPAVCTLVLCHRNESMLDELKVTCKRVQHVLQLALKDPVALLGGGCMETHLSAYIRHLSRRDAAEMASDLDCSPQEFLLAADGFCRSLEAAAQALEHDGGLVLMDLNYGHCWVCPADEELDTSTLLSCSCGLINSSAGMEWTTLGSTHPDFCPRPPPGDSTARACVLDSFPAKRNALNVAVEIASLILDVKYVIRDLN</sequence>
<reference evidence="1" key="3">
    <citation type="submission" date="2025-09" db="UniProtKB">
        <authorList>
            <consortium name="Ensembl"/>
        </authorList>
    </citation>
    <scope>IDENTIFICATION</scope>
</reference>
<dbReference type="GO" id="GO:0051082">
    <property type="term" value="F:unfolded protein binding"/>
    <property type="evidence" value="ECO:0007669"/>
    <property type="project" value="InterPro"/>
</dbReference>
<dbReference type="PANTHER" id="PTHR46787">
    <property type="entry name" value="SYNDROMES PUTATIVE CHAPERONIN-RELATED"/>
    <property type="match status" value="1"/>
</dbReference>
<dbReference type="Ensembl" id="ENSDCDT00010015235.1">
    <property type="protein sequence ID" value="ENSDCDP00010014458.1"/>
    <property type="gene ID" value="ENSDCDG00010006618.1"/>
</dbReference>
<keyword evidence="2" id="KW-1185">Reference proteome</keyword>
<dbReference type="SUPFAM" id="SSF52029">
    <property type="entry name" value="GroEL apical domain-like"/>
    <property type="match status" value="1"/>
</dbReference>
<dbReference type="Gene3D" id="3.50.7.10">
    <property type="entry name" value="GroEL"/>
    <property type="match status" value="1"/>
</dbReference>
<protein>
    <submittedName>
        <fullName evidence="1">Uncharacterized protein</fullName>
    </submittedName>
</protein>
<dbReference type="Gene3D" id="1.10.560.10">
    <property type="entry name" value="GroEL-like equatorial domain"/>
    <property type="match status" value="1"/>
</dbReference>
<dbReference type="GO" id="GO:0005737">
    <property type="term" value="C:cytoplasm"/>
    <property type="evidence" value="ECO:0007669"/>
    <property type="project" value="TreeGrafter"/>
</dbReference>
<dbReference type="InterPro" id="IPR027410">
    <property type="entry name" value="TCP-1-like_intermed_sf"/>
</dbReference>
<dbReference type="GO" id="GO:1902636">
    <property type="term" value="C:kinociliary basal body"/>
    <property type="evidence" value="ECO:0007669"/>
    <property type="project" value="TreeGrafter"/>
</dbReference>
<reference evidence="1" key="2">
    <citation type="submission" date="2025-08" db="UniProtKB">
        <authorList>
            <consortium name="Ensembl"/>
        </authorList>
    </citation>
    <scope>IDENTIFICATION</scope>
</reference>
<evidence type="ECO:0000313" key="1">
    <source>
        <dbReference type="Ensembl" id="ENSDCDP00010014458.1"/>
    </source>
</evidence>
<dbReference type="AlphaFoldDB" id="A0AAY4B0D5"/>
<accession>A0AAY4B0D5</accession>
<dbReference type="GO" id="GO:0005634">
    <property type="term" value="C:nucleus"/>
    <property type="evidence" value="ECO:0007669"/>
    <property type="project" value="TreeGrafter"/>
</dbReference>
<dbReference type="InterPro" id="IPR028790">
    <property type="entry name" value="MKKS"/>
</dbReference>
<dbReference type="InterPro" id="IPR027413">
    <property type="entry name" value="GROEL-like_equatorial_sf"/>
</dbReference>
<dbReference type="GO" id="GO:0032502">
    <property type="term" value="P:developmental process"/>
    <property type="evidence" value="ECO:0007669"/>
    <property type="project" value="TreeGrafter"/>
</dbReference>
<name>A0AAY4B0D5_9TELE</name>
<evidence type="ECO:0000313" key="2">
    <source>
        <dbReference type="Proteomes" id="UP000694580"/>
    </source>
</evidence>
<dbReference type="InterPro" id="IPR027409">
    <property type="entry name" value="GroEL-like_apical_dom_sf"/>
</dbReference>
<dbReference type="Gene3D" id="3.30.260.10">
    <property type="entry name" value="TCP-1-like chaperonin intermediate domain"/>
    <property type="match status" value="1"/>
</dbReference>
<dbReference type="GO" id="GO:0060271">
    <property type="term" value="P:cilium assembly"/>
    <property type="evidence" value="ECO:0007669"/>
    <property type="project" value="InterPro"/>
</dbReference>
<proteinExistence type="predicted"/>